<reference evidence="1 2" key="1">
    <citation type="submission" date="2020-08" db="EMBL/GenBank/DDBJ databases">
        <title>Functional genomics of gut bacteria from endangered species of beetles.</title>
        <authorList>
            <person name="Carlos-Shanley C."/>
        </authorList>
    </citation>
    <scope>NUCLEOTIDE SEQUENCE [LARGE SCALE GENOMIC DNA]</scope>
    <source>
        <strain evidence="1 2">S00239</strain>
    </source>
</reference>
<dbReference type="EMBL" id="JACHLP010000003">
    <property type="protein sequence ID" value="MBB4843366.1"/>
    <property type="molecule type" value="Genomic_DNA"/>
</dbReference>
<gene>
    <name evidence="1" type="ORF">HNP55_001885</name>
</gene>
<protein>
    <recommendedName>
        <fullName evidence="3">Rubrerythrin</fullName>
    </recommendedName>
</protein>
<evidence type="ECO:0008006" key="3">
    <source>
        <dbReference type="Google" id="ProtNLM"/>
    </source>
</evidence>
<dbReference type="AlphaFoldDB" id="A0A840L5R5"/>
<proteinExistence type="predicted"/>
<evidence type="ECO:0000313" key="2">
    <source>
        <dbReference type="Proteomes" id="UP000562027"/>
    </source>
</evidence>
<dbReference type="InterPro" id="IPR009078">
    <property type="entry name" value="Ferritin-like_SF"/>
</dbReference>
<keyword evidence="2" id="KW-1185">Reference proteome</keyword>
<sequence length="189" mass="20477">MAEGLGPAQRQDLADLLPFLACGEESAAHVFGGSLLAALPAAMGPTLQGIAADERRHAALLEHLQRLLPRPRERIGSGQLAFFFKRLQTPRAEEHLARVAALDLAVCRLLQPLLRRGAGLAAAPLLHQALCRLRRDEARHVRLARGLAFQLGCSPQRQAELNQQLGARLDALLAPVRPSLQALAQVREA</sequence>
<comment type="caution">
    <text evidence="1">The sequence shown here is derived from an EMBL/GenBank/DDBJ whole genome shotgun (WGS) entry which is preliminary data.</text>
</comment>
<dbReference type="RefSeq" id="WP_184298552.1">
    <property type="nucleotide sequence ID" value="NZ_JACHLP010000003.1"/>
</dbReference>
<dbReference type="SUPFAM" id="SSF47240">
    <property type="entry name" value="Ferritin-like"/>
    <property type="match status" value="1"/>
</dbReference>
<accession>A0A840L5R5</accession>
<name>A0A840L5R5_9BURK</name>
<organism evidence="1 2">
    <name type="scientific">Roseateles oligotrophus</name>
    <dbReference type="NCBI Taxonomy" id="1769250"/>
    <lineage>
        <taxon>Bacteria</taxon>
        <taxon>Pseudomonadati</taxon>
        <taxon>Pseudomonadota</taxon>
        <taxon>Betaproteobacteria</taxon>
        <taxon>Burkholderiales</taxon>
        <taxon>Sphaerotilaceae</taxon>
        <taxon>Roseateles</taxon>
    </lineage>
</organism>
<evidence type="ECO:0000313" key="1">
    <source>
        <dbReference type="EMBL" id="MBB4843366.1"/>
    </source>
</evidence>
<dbReference type="Proteomes" id="UP000562027">
    <property type="component" value="Unassembled WGS sequence"/>
</dbReference>